<dbReference type="OrthoDB" id="4732370at2"/>
<gene>
    <name evidence="6" type="ORF">ATO12_10085</name>
</gene>
<dbReference type="Proteomes" id="UP000023541">
    <property type="component" value="Unassembled WGS sequence"/>
</dbReference>
<evidence type="ECO:0000256" key="3">
    <source>
        <dbReference type="ARBA" id="ARBA00022989"/>
    </source>
</evidence>
<evidence type="ECO:0000313" key="7">
    <source>
        <dbReference type="Proteomes" id="UP000023541"/>
    </source>
</evidence>
<dbReference type="RefSeq" id="WP_034240168.1">
    <property type="nucleotide sequence ID" value="NZ_AQRA01000002.1"/>
</dbReference>
<dbReference type="eggNOG" id="COG2259">
    <property type="taxonomic scope" value="Bacteria"/>
</dbReference>
<dbReference type="EMBL" id="AQRA01000002">
    <property type="protein sequence ID" value="EZH75065.1"/>
    <property type="molecule type" value="Genomic_DNA"/>
</dbReference>
<accession>A0A023BYJ8</accession>
<evidence type="ECO:0000256" key="2">
    <source>
        <dbReference type="ARBA" id="ARBA00022692"/>
    </source>
</evidence>
<evidence type="ECO:0000256" key="5">
    <source>
        <dbReference type="SAM" id="Phobius"/>
    </source>
</evidence>
<proteinExistence type="predicted"/>
<evidence type="ECO:0000256" key="1">
    <source>
        <dbReference type="ARBA" id="ARBA00004141"/>
    </source>
</evidence>
<dbReference type="STRING" id="1317122.ATO12_10085"/>
<name>A0A023BYJ8_9FLAO</name>
<sequence>MKNTTSKNHAYFLLRLAMGANLLAHGLVRIPKIETFSNWMTTLYKETILPEIFISAFAKIVPFAELTIGVFLIFGLFTYPTCLAGGILMIILIFGSCLVEQWEWVGFQMVYVLFFYLLIDTTQNNHFSIDNLLQK</sequence>
<evidence type="ECO:0000313" key="6">
    <source>
        <dbReference type="EMBL" id="EZH75065.1"/>
    </source>
</evidence>
<evidence type="ECO:0008006" key="8">
    <source>
        <dbReference type="Google" id="ProtNLM"/>
    </source>
</evidence>
<comment type="caution">
    <text evidence="6">The sequence shown here is derived from an EMBL/GenBank/DDBJ whole genome shotgun (WGS) entry which is preliminary data.</text>
</comment>
<dbReference type="InterPro" id="IPR032808">
    <property type="entry name" value="DoxX"/>
</dbReference>
<feature type="transmembrane region" description="Helical" evidence="5">
    <location>
        <begin position="71"/>
        <end position="95"/>
    </location>
</feature>
<protein>
    <recommendedName>
        <fullName evidence="8">DoxX family protein</fullName>
    </recommendedName>
</protein>
<comment type="subcellular location">
    <subcellularLocation>
        <location evidence="1">Membrane</location>
        <topology evidence="1">Multi-pass membrane protein</topology>
    </subcellularLocation>
</comment>
<evidence type="ECO:0000256" key="4">
    <source>
        <dbReference type="ARBA" id="ARBA00023136"/>
    </source>
</evidence>
<dbReference type="AlphaFoldDB" id="A0A023BYJ8"/>
<reference evidence="6 7" key="1">
    <citation type="submission" date="2014-04" db="EMBL/GenBank/DDBJ databases">
        <title>Aquimarina sp. 22II-S11-z7 Genome Sequencing.</title>
        <authorList>
            <person name="Lai Q."/>
        </authorList>
    </citation>
    <scope>NUCLEOTIDE SEQUENCE [LARGE SCALE GENOMIC DNA]</scope>
    <source>
        <strain evidence="6 7">22II-S11-z7</strain>
    </source>
</reference>
<organism evidence="6 7">
    <name type="scientific">Aquimarina atlantica</name>
    <dbReference type="NCBI Taxonomy" id="1317122"/>
    <lineage>
        <taxon>Bacteria</taxon>
        <taxon>Pseudomonadati</taxon>
        <taxon>Bacteroidota</taxon>
        <taxon>Flavobacteriia</taxon>
        <taxon>Flavobacteriales</taxon>
        <taxon>Flavobacteriaceae</taxon>
        <taxon>Aquimarina</taxon>
    </lineage>
</organism>
<keyword evidence="3 5" id="KW-1133">Transmembrane helix</keyword>
<keyword evidence="7" id="KW-1185">Reference proteome</keyword>
<dbReference type="Pfam" id="PF07681">
    <property type="entry name" value="DoxX"/>
    <property type="match status" value="1"/>
</dbReference>
<keyword evidence="2 5" id="KW-0812">Transmembrane</keyword>
<feature type="transmembrane region" description="Helical" evidence="5">
    <location>
        <begin position="101"/>
        <end position="119"/>
    </location>
</feature>
<dbReference type="GO" id="GO:0016020">
    <property type="term" value="C:membrane"/>
    <property type="evidence" value="ECO:0007669"/>
    <property type="project" value="UniProtKB-SubCell"/>
</dbReference>
<keyword evidence="4 5" id="KW-0472">Membrane</keyword>